<name>A0A4Y8PYT2_9BACL</name>
<dbReference type="EMBL" id="MYFO01000026">
    <property type="protein sequence ID" value="TFE85373.1"/>
    <property type="molecule type" value="Genomic_DNA"/>
</dbReference>
<accession>A0A4Y8PYT2</accession>
<sequence length="125" mass="13438">MPFTTGLITNTRDFGTAATNIVMNTRNLDQFNSATILVQVFGSVNSVTFNPLYQTAYVVGANSNDVREFYISGNVAYEVQIGVTSLQPANVVLSVFGIDAFGNLVANQRVLQSELTTITALSPIP</sequence>
<dbReference type="Proteomes" id="UP000298246">
    <property type="component" value="Unassembled WGS sequence"/>
</dbReference>
<protein>
    <submittedName>
        <fullName evidence="1">Uncharacterized protein</fullName>
    </submittedName>
</protein>
<gene>
    <name evidence="1" type="ORF">B5M42_17590</name>
</gene>
<dbReference type="OrthoDB" id="2645706at2"/>
<reference evidence="1 2" key="1">
    <citation type="submission" date="2017-03" db="EMBL/GenBank/DDBJ databases">
        <title>Isolation of Levoglucosan Utilizing Bacteria.</title>
        <authorList>
            <person name="Arya A.S."/>
        </authorList>
    </citation>
    <scope>NUCLEOTIDE SEQUENCE [LARGE SCALE GENOMIC DNA]</scope>
    <source>
        <strain evidence="1 2">MEC069</strain>
    </source>
</reference>
<dbReference type="AlphaFoldDB" id="A0A4Y8PYT2"/>
<proteinExistence type="predicted"/>
<keyword evidence="2" id="KW-1185">Reference proteome</keyword>
<comment type="caution">
    <text evidence="1">The sequence shown here is derived from an EMBL/GenBank/DDBJ whole genome shotgun (WGS) entry which is preliminary data.</text>
</comment>
<organism evidence="1 2">
    <name type="scientific">Paenibacillus athensensis</name>
    <dbReference type="NCBI Taxonomy" id="1967502"/>
    <lineage>
        <taxon>Bacteria</taxon>
        <taxon>Bacillati</taxon>
        <taxon>Bacillota</taxon>
        <taxon>Bacilli</taxon>
        <taxon>Bacillales</taxon>
        <taxon>Paenibacillaceae</taxon>
        <taxon>Paenibacillus</taxon>
    </lineage>
</organism>
<evidence type="ECO:0000313" key="2">
    <source>
        <dbReference type="Proteomes" id="UP000298246"/>
    </source>
</evidence>
<dbReference type="RefSeq" id="WP_134755153.1">
    <property type="nucleotide sequence ID" value="NZ_MYFO02000010.1"/>
</dbReference>
<evidence type="ECO:0000313" key="1">
    <source>
        <dbReference type="EMBL" id="TFE85373.1"/>
    </source>
</evidence>